<dbReference type="PROSITE" id="PS00134">
    <property type="entry name" value="TRYPSIN_HIS"/>
    <property type="match status" value="1"/>
</dbReference>
<dbReference type="GO" id="GO:0005615">
    <property type="term" value="C:extracellular space"/>
    <property type="evidence" value="ECO:0000318"/>
    <property type="project" value="GO_Central"/>
</dbReference>
<dbReference type="eggNOG" id="KOG3627">
    <property type="taxonomic scope" value="Eukaryota"/>
</dbReference>
<evidence type="ECO:0000313" key="9">
    <source>
        <dbReference type="EMBL" id="EFA05748.1"/>
    </source>
</evidence>
<dbReference type="FunFam" id="2.40.10.10:FF:000034">
    <property type="entry name" value="Eupolytin"/>
    <property type="match status" value="1"/>
</dbReference>
<dbReference type="PROSITE" id="PS00135">
    <property type="entry name" value="TRYPSIN_SER"/>
    <property type="match status" value="1"/>
</dbReference>
<dbReference type="OMA" id="AVCQQTY"/>
<evidence type="ECO:0000256" key="2">
    <source>
        <dbReference type="ARBA" id="ARBA00022670"/>
    </source>
</evidence>
<dbReference type="Proteomes" id="UP000007266">
    <property type="component" value="Linkage group 6"/>
</dbReference>
<dbReference type="KEGG" id="tca:659183"/>
<dbReference type="InterPro" id="IPR043504">
    <property type="entry name" value="Peptidase_S1_PA_chymotrypsin"/>
</dbReference>
<keyword evidence="5" id="KW-1015">Disulfide bond</keyword>
<dbReference type="MEROPS" id="S01.B05"/>
<gene>
    <name evidence="9" type="primary">AUGUSTUS-3.0.2_15780</name>
    <name evidence="9" type="ORF">TcasGA2_TC015780</name>
</gene>
<keyword evidence="3 6" id="KW-0378">Hydrolase</keyword>
<dbReference type="Gene3D" id="2.40.10.10">
    <property type="entry name" value="Trypsin-like serine proteases"/>
    <property type="match status" value="2"/>
</dbReference>
<organism evidence="9 10">
    <name type="scientific">Tribolium castaneum</name>
    <name type="common">Red flour beetle</name>
    <dbReference type="NCBI Taxonomy" id="7070"/>
    <lineage>
        <taxon>Eukaryota</taxon>
        <taxon>Metazoa</taxon>
        <taxon>Ecdysozoa</taxon>
        <taxon>Arthropoda</taxon>
        <taxon>Hexapoda</taxon>
        <taxon>Insecta</taxon>
        <taxon>Pterygota</taxon>
        <taxon>Neoptera</taxon>
        <taxon>Endopterygota</taxon>
        <taxon>Coleoptera</taxon>
        <taxon>Polyphaga</taxon>
        <taxon>Cucujiformia</taxon>
        <taxon>Tenebrionidae</taxon>
        <taxon>Tenebrionidae incertae sedis</taxon>
        <taxon>Tribolium</taxon>
    </lineage>
</organism>
<keyword evidence="7" id="KW-0732">Signal</keyword>
<evidence type="ECO:0000256" key="5">
    <source>
        <dbReference type="ARBA" id="ARBA00023157"/>
    </source>
</evidence>
<dbReference type="GO" id="GO:0004252">
    <property type="term" value="F:serine-type endopeptidase activity"/>
    <property type="evidence" value="ECO:0007669"/>
    <property type="project" value="InterPro"/>
</dbReference>
<keyword evidence="2 6" id="KW-0645">Protease</keyword>
<reference evidence="9 10" key="2">
    <citation type="journal article" date="2010" name="Nucleic Acids Res.">
        <title>BeetleBase in 2010: revisions to provide comprehensive genomic information for Tribolium castaneum.</title>
        <authorList>
            <person name="Kim H.S."/>
            <person name="Murphy T."/>
            <person name="Xia J."/>
            <person name="Caragea D."/>
            <person name="Park Y."/>
            <person name="Beeman R.W."/>
            <person name="Lorenzen M.D."/>
            <person name="Butcher S."/>
            <person name="Manak J.R."/>
            <person name="Brown S.J."/>
        </authorList>
    </citation>
    <scope>GENOME REANNOTATION</scope>
    <source>
        <strain evidence="9 10">Georgia GA2</strain>
    </source>
</reference>
<evidence type="ECO:0000259" key="8">
    <source>
        <dbReference type="PROSITE" id="PS50240"/>
    </source>
</evidence>
<dbReference type="PROSITE" id="PS50240">
    <property type="entry name" value="TRYPSIN_DOM"/>
    <property type="match status" value="1"/>
</dbReference>
<dbReference type="Pfam" id="PF00089">
    <property type="entry name" value="Trypsin"/>
    <property type="match status" value="1"/>
</dbReference>
<evidence type="ECO:0000313" key="10">
    <source>
        <dbReference type="Proteomes" id="UP000007266"/>
    </source>
</evidence>
<dbReference type="PhylomeDB" id="D2A3X0"/>
<dbReference type="InParanoid" id="D2A3X0"/>
<evidence type="ECO:0000256" key="7">
    <source>
        <dbReference type="SAM" id="SignalP"/>
    </source>
</evidence>
<feature type="signal peptide" evidence="7">
    <location>
        <begin position="1"/>
        <end position="16"/>
    </location>
</feature>
<dbReference type="InterPro" id="IPR001314">
    <property type="entry name" value="Peptidase_S1A"/>
</dbReference>
<dbReference type="SMART" id="SM00020">
    <property type="entry name" value="Tryp_SPc"/>
    <property type="match status" value="1"/>
</dbReference>
<feature type="domain" description="Peptidase S1" evidence="8">
    <location>
        <begin position="45"/>
        <end position="273"/>
    </location>
</feature>
<evidence type="ECO:0000256" key="3">
    <source>
        <dbReference type="ARBA" id="ARBA00022801"/>
    </source>
</evidence>
<keyword evidence="4 6" id="KW-0720">Serine protease</keyword>
<evidence type="ECO:0000256" key="6">
    <source>
        <dbReference type="RuleBase" id="RU363034"/>
    </source>
</evidence>
<dbReference type="PANTHER" id="PTHR24276">
    <property type="entry name" value="POLYSERASE-RELATED"/>
    <property type="match status" value="1"/>
</dbReference>
<dbReference type="HOGENOM" id="CLU_006842_7_6_1"/>
<dbReference type="InterPro" id="IPR001254">
    <property type="entry name" value="Trypsin_dom"/>
</dbReference>
<keyword evidence="10" id="KW-1185">Reference proteome</keyword>
<sequence length="274" mass="27671">MFRLVVLLLGVASALALPTERLLPGALPATTSSRYLPFREIGNRIINGSPASLGQFPYQAALYLKVSGGTSFCGGALITPTYILTAAHCTQGVTAITAVLGITDLNGSGGVQAQASRAINHPNYSSSTLANDIALIQLSTSVATSSNVKTISLASSTLGSGVSVTVSGWGKTSDSSSSISQTLNYVGLTTITNAVCANTYGSIIQSGIVCAKGSTTQSTCNGDSGGPLVTGSGSNALHVGIVSFGSSQGCAKGLPSAYTRTAAYRTWIKTYAGV</sequence>
<evidence type="ECO:0000256" key="4">
    <source>
        <dbReference type="ARBA" id="ARBA00022825"/>
    </source>
</evidence>
<dbReference type="InterPro" id="IPR050430">
    <property type="entry name" value="Peptidase_S1"/>
</dbReference>
<name>D2A3X0_TRICA</name>
<protein>
    <submittedName>
        <fullName evidence="9">Serine protease P166</fullName>
    </submittedName>
</protein>
<accession>D2A3X0</accession>
<dbReference type="GO" id="GO:0006508">
    <property type="term" value="P:proteolysis"/>
    <property type="evidence" value="ECO:0007669"/>
    <property type="project" value="UniProtKB-KW"/>
</dbReference>
<dbReference type="InterPro" id="IPR009003">
    <property type="entry name" value="Peptidase_S1_PA"/>
</dbReference>
<dbReference type="CDD" id="cd00190">
    <property type="entry name" value="Tryp_SPc"/>
    <property type="match status" value="1"/>
</dbReference>
<dbReference type="PANTHER" id="PTHR24276:SF98">
    <property type="entry name" value="FI18310P1-RELATED"/>
    <property type="match status" value="1"/>
</dbReference>
<dbReference type="PRINTS" id="PR00722">
    <property type="entry name" value="CHYMOTRYPSIN"/>
</dbReference>
<dbReference type="GO" id="GO:0045087">
    <property type="term" value="P:innate immune response"/>
    <property type="evidence" value="ECO:0000318"/>
    <property type="project" value="GO_Central"/>
</dbReference>
<feature type="chain" id="PRO_5003027104" evidence="7">
    <location>
        <begin position="17"/>
        <end position="274"/>
    </location>
</feature>
<dbReference type="OrthoDB" id="6757550at2759"/>
<dbReference type="InterPro" id="IPR018114">
    <property type="entry name" value="TRYPSIN_HIS"/>
</dbReference>
<evidence type="ECO:0000256" key="1">
    <source>
        <dbReference type="ARBA" id="ARBA00007664"/>
    </source>
</evidence>
<reference evidence="9 10" key="1">
    <citation type="journal article" date="2008" name="Nature">
        <title>The genome of the model beetle and pest Tribolium castaneum.</title>
        <authorList>
            <consortium name="Tribolium Genome Sequencing Consortium"/>
            <person name="Richards S."/>
            <person name="Gibbs R.A."/>
            <person name="Weinstock G.M."/>
            <person name="Brown S.J."/>
            <person name="Denell R."/>
            <person name="Beeman R.W."/>
            <person name="Gibbs R."/>
            <person name="Beeman R.W."/>
            <person name="Brown S.J."/>
            <person name="Bucher G."/>
            <person name="Friedrich M."/>
            <person name="Grimmelikhuijzen C.J."/>
            <person name="Klingler M."/>
            <person name="Lorenzen M."/>
            <person name="Richards S."/>
            <person name="Roth S."/>
            <person name="Schroder R."/>
            <person name="Tautz D."/>
            <person name="Zdobnov E.M."/>
            <person name="Muzny D."/>
            <person name="Gibbs R.A."/>
            <person name="Weinstock G.M."/>
            <person name="Attaway T."/>
            <person name="Bell S."/>
            <person name="Buhay C.J."/>
            <person name="Chandrabose M.N."/>
            <person name="Chavez D."/>
            <person name="Clerk-Blankenburg K.P."/>
            <person name="Cree A."/>
            <person name="Dao M."/>
            <person name="Davis C."/>
            <person name="Chacko J."/>
            <person name="Dinh H."/>
            <person name="Dugan-Rocha S."/>
            <person name="Fowler G."/>
            <person name="Garner T.T."/>
            <person name="Garnes J."/>
            <person name="Gnirke A."/>
            <person name="Hawes A."/>
            <person name="Hernandez J."/>
            <person name="Hines S."/>
            <person name="Holder M."/>
            <person name="Hume J."/>
            <person name="Jhangiani S.N."/>
            <person name="Joshi V."/>
            <person name="Khan Z.M."/>
            <person name="Jackson L."/>
            <person name="Kovar C."/>
            <person name="Kowis A."/>
            <person name="Lee S."/>
            <person name="Lewis L.R."/>
            <person name="Margolis J."/>
            <person name="Morgan M."/>
            <person name="Nazareth L.V."/>
            <person name="Nguyen N."/>
            <person name="Okwuonu G."/>
            <person name="Parker D."/>
            <person name="Richards S."/>
            <person name="Ruiz S.J."/>
            <person name="Santibanez J."/>
            <person name="Savard J."/>
            <person name="Scherer S.E."/>
            <person name="Schneider B."/>
            <person name="Sodergren E."/>
            <person name="Tautz D."/>
            <person name="Vattahil S."/>
            <person name="Villasana D."/>
            <person name="White C.S."/>
            <person name="Wright R."/>
            <person name="Park Y."/>
            <person name="Beeman R.W."/>
            <person name="Lord J."/>
            <person name="Oppert B."/>
            <person name="Lorenzen M."/>
            <person name="Brown S."/>
            <person name="Wang L."/>
            <person name="Savard J."/>
            <person name="Tautz D."/>
            <person name="Richards S."/>
            <person name="Weinstock G."/>
            <person name="Gibbs R.A."/>
            <person name="Liu Y."/>
            <person name="Worley K."/>
            <person name="Weinstock G."/>
            <person name="Elsik C.G."/>
            <person name="Reese J.T."/>
            <person name="Elhaik E."/>
            <person name="Landan G."/>
            <person name="Graur D."/>
            <person name="Arensburger P."/>
            <person name="Atkinson P."/>
            <person name="Beeman R.W."/>
            <person name="Beidler J."/>
            <person name="Brown S.J."/>
            <person name="Demuth J.P."/>
            <person name="Drury D.W."/>
            <person name="Du Y.Z."/>
            <person name="Fujiwara H."/>
            <person name="Lorenzen M."/>
            <person name="Maselli V."/>
            <person name="Osanai M."/>
            <person name="Park Y."/>
            <person name="Robertson H.M."/>
            <person name="Tu Z."/>
            <person name="Wang J.J."/>
            <person name="Wang S."/>
            <person name="Richards S."/>
            <person name="Song H."/>
            <person name="Zhang L."/>
            <person name="Sodergren E."/>
            <person name="Werner D."/>
            <person name="Stanke M."/>
            <person name="Morgenstern B."/>
            <person name="Solovyev V."/>
            <person name="Kosarev P."/>
            <person name="Brown G."/>
            <person name="Chen H.C."/>
            <person name="Ermolaeva O."/>
            <person name="Hlavina W."/>
            <person name="Kapustin Y."/>
            <person name="Kiryutin B."/>
            <person name="Kitts P."/>
            <person name="Maglott D."/>
            <person name="Pruitt K."/>
            <person name="Sapojnikov V."/>
            <person name="Souvorov A."/>
            <person name="Mackey A.J."/>
            <person name="Waterhouse R.M."/>
            <person name="Wyder S."/>
            <person name="Zdobnov E.M."/>
            <person name="Zdobnov E.M."/>
            <person name="Wyder S."/>
            <person name="Kriventseva E.V."/>
            <person name="Kadowaki T."/>
            <person name="Bork P."/>
            <person name="Aranda M."/>
            <person name="Bao R."/>
            <person name="Beermann A."/>
            <person name="Berns N."/>
            <person name="Bolognesi R."/>
            <person name="Bonneton F."/>
            <person name="Bopp D."/>
            <person name="Brown S.J."/>
            <person name="Bucher G."/>
            <person name="Butts T."/>
            <person name="Chaumot A."/>
            <person name="Denell R.E."/>
            <person name="Ferrier D.E."/>
            <person name="Friedrich M."/>
            <person name="Gordon C.M."/>
            <person name="Jindra M."/>
            <person name="Klingler M."/>
            <person name="Lan Q."/>
            <person name="Lattorff H.M."/>
            <person name="Laudet V."/>
            <person name="von Levetsow C."/>
            <person name="Liu Z."/>
            <person name="Lutz R."/>
            <person name="Lynch J.A."/>
            <person name="da Fonseca R.N."/>
            <person name="Posnien N."/>
            <person name="Reuter R."/>
            <person name="Roth S."/>
            <person name="Savard J."/>
            <person name="Schinko J.B."/>
            <person name="Schmitt C."/>
            <person name="Schoppmeier M."/>
            <person name="Schroder R."/>
            <person name="Shippy T.D."/>
            <person name="Simonnet F."/>
            <person name="Marques-Souza H."/>
            <person name="Tautz D."/>
            <person name="Tomoyasu Y."/>
            <person name="Trauner J."/>
            <person name="Van der Zee M."/>
            <person name="Vervoort M."/>
            <person name="Wittkopp N."/>
            <person name="Wimmer E.A."/>
            <person name="Yang X."/>
            <person name="Jones A.K."/>
            <person name="Sattelle D.B."/>
            <person name="Ebert P.R."/>
            <person name="Nelson D."/>
            <person name="Scott J.G."/>
            <person name="Beeman R.W."/>
            <person name="Muthukrishnan S."/>
            <person name="Kramer K.J."/>
            <person name="Arakane Y."/>
            <person name="Beeman R.W."/>
            <person name="Zhu Q."/>
            <person name="Hogenkamp D."/>
            <person name="Dixit R."/>
            <person name="Oppert B."/>
            <person name="Jiang H."/>
            <person name="Zou Z."/>
            <person name="Marshall J."/>
            <person name="Elpidina E."/>
            <person name="Vinokurov K."/>
            <person name="Oppert C."/>
            <person name="Zou Z."/>
            <person name="Evans J."/>
            <person name="Lu Z."/>
            <person name="Zhao P."/>
            <person name="Sumathipala N."/>
            <person name="Altincicek B."/>
            <person name="Vilcinskas A."/>
            <person name="Williams M."/>
            <person name="Hultmark D."/>
            <person name="Hetru C."/>
            <person name="Jiang H."/>
            <person name="Grimmelikhuijzen C.J."/>
            <person name="Hauser F."/>
            <person name="Cazzamali G."/>
            <person name="Williamson M."/>
            <person name="Park Y."/>
            <person name="Li B."/>
            <person name="Tanaka Y."/>
            <person name="Predel R."/>
            <person name="Neupert S."/>
            <person name="Schachtner J."/>
            <person name="Verleyen P."/>
            <person name="Raible F."/>
            <person name="Bork P."/>
            <person name="Friedrich M."/>
            <person name="Walden K.K."/>
            <person name="Robertson H.M."/>
            <person name="Angeli S."/>
            <person name="Foret S."/>
            <person name="Bucher G."/>
            <person name="Schuetz S."/>
            <person name="Maleszka R."/>
            <person name="Wimmer E.A."/>
            <person name="Beeman R.W."/>
            <person name="Lorenzen M."/>
            <person name="Tomoyasu Y."/>
            <person name="Miller S.C."/>
            <person name="Grossmann D."/>
            <person name="Bucher G."/>
        </authorList>
    </citation>
    <scope>NUCLEOTIDE SEQUENCE [LARGE SCALE GENOMIC DNA]</scope>
    <source>
        <strain evidence="9 10">Georgia GA2</strain>
    </source>
</reference>
<dbReference type="InterPro" id="IPR033116">
    <property type="entry name" value="TRYPSIN_SER"/>
</dbReference>
<comment type="similarity">
    <text evidence="1">Belongs to the peptidase S1 family.</text>
</comment>
<proteinExistence type="inferred from homology"/>
<dbReference type="SUPFAM" id="SSF50494">
    <property type="entry name" value="Trypsin-like serine proteases"/>
    <property type="match status" value="1"/>
</dbReference>
<dbReference type="EMBL" id="KQ971348">
    <property type="protein sequence ID" value="EFA05748.1"/>
    <property type="molecule type" value="Genomic_DNA"/>
</dbReference>
<dbReference type="AlphaFoldDB" id="D2A3X0"/>